<dbReference type="InterPro" id="IPR005467">
    <property type="entry name" value="His_kinase_dom"/>
</dbReference>
<dbReference type="Gene3D" id="2.30.30.40">
    <property type="entry name" value="SH3 Domains"/>
    <property type="match status" value="1"/>
</dbReference>
<dbReference type="EMBL" id="JBHSWG010000001">
    <property type="protein sequence ID" value="MFC6759796.1"/>
    <property type="molecule type" value="Genomic_DNA"/>
</dbReference>
<reference evidence="7" key="1">
    <citation type="journal article" date="2019" name="Int. J. Syst. Evol. Microbiol.">
        <title>The Global Catalogue of Microorganisms (GCM) 10K type strain sequencing project: providing services to taxonomists for standard genome sequencing and annotation.</title>
        <authorList>
            <consortium name="The Broad Institute Genomics Platform"/>
            <consortium name="The Broad Institute Genome Sequencing Center for Infectious Disease"/>
            <person name="Wu L."/>
            <person name="Ma J."/>
        </authorList>
    </citation>
    <scope>NUCLEOTIDE SEQUENCE [LARGE SCALE GENOMIC DNA]</scope>
    <source>
        <strain evidence="7">CCUG 66188</strain>
    </source>
</reference>
<dbReference type="InterPro" id="IPR036061">
    <property type="entry name" value="CheW-like_dom_sf"/>
</dbReference>
<comment type="caution">
    <text evidence="6">The sequence shown here is derived from an EMBL/GenBank/DDBJ whole genome shotgun (WGS) entry which is preliminary data.</text>
</comment>
<evidence type="ECO:0000259" key="5">
    <source>
        <dbReference type="PROSITE" id="PS50851"/>
    </source>
</evidence>
<dbReference type="Pfam" id="PF02518">
    <property type="entry name" value="HATPase_c"/>
    <property type="match status" value="1"/>
</dbReference>
<dbReference type="Pfam" id="PF01584">
    <property type="entry name" value="CheW"/>
    <property type="match status" value="1"/>
</dbReference>
<dbReference type="PANTHER" id="PTHR43395">
    <property type="entry name" value="SENSOR HISTIDINE KINASE CHEA"/>
    <property type="match status" value="1"/>
</dbReference>
<dbReference type="SUPFAM" id="SSF50341">
    <property type="entry name" value="CheW-like"/>
    <property type="match status" value="1"/>
</dbReference>
<protein>
    <recommendedName>
        <fullName evidence="2">histidine kinase</fullName>
        <ecNumber evidence="2">2.7.13.3</ecNumber>
    </recommendedName>
</protein>
<comment type="catalytic activity">
    <reaction evidence="1">
        <text>ATP + protein L-histidine = ADP + protein N-phospho-L-histidine.</text>
        <dbReference type="EC" id="2.7.13.3"/>
    </reaction>
</comment>
<proteinExistence type="predicted"/>
<dbReference type="PROSITE" id="PS50851">
    <property type="entry name" value="CHEW"/>
    <property type="match status" value="1"/>
</dbReference>
<dbReference type="SUPFAM" id="SSF55874">
    <property type="entry name" value="ATPase domain of HSP90 chaperone/DNA topoisomerase II/histidine kinase"/>
    <property type="match status" value="1"/>
</dbReference>
<comment type="function">
    <text evidence="3">Involved in the transmission of sensory signals from the chemoreceptors to the flagellar motors. CheA is autophosphorylated; it can transfer its phosphate group to either CheB or CheY.</text>
</comment>
<evidence type="ECO:0000256" key="3">
    <source>
        <dbReference type="ARBA" id="ARBA00035100"/>
    </source>
</evidence>
<dbReference type="InterPro" id="IPR051315">
    <property type="entry name" value="Bact_Chemotaxis_CheA"/>
</dbReference>
<dbReference type="PRINTS" id="PR00344">
    <property type="entry name" value="BCTRLSENSOR"/>
</dbReference>
<feature type="domain" description="Histidine kinase" evidence="4">
    <location>
        <begin position="1"/>
        <end position="54"/>
    </location>
</feature>
<dbReference type="InterPro" id="IPR004358">
    <property type="entry name" value="Sig_transdc_His_kin-like_C"/>
</dbReference>
<sequence>MPGFSTADKVSDLSGRGVGMDVVRTAIQALGGRITTTSQPGEGTTFSISLPLTLAVLDGMVVEVADETLVLPLNVVVETLTLEAGDVQMLRPGRNVVRVRSGFVPLLDLGGALGYRAPLEDMTGAVVLLIGQEDGSNAALMIDNIVDQRQVVIKGLDESFHRAPGIAAATILGDGQIALILDPSDIISNAMSAHLTVAPQTRAEGAIA</sequence>
<dbReference type="InterPro" id="IPR002545">
    <property type="entry name" value="CheW-lke_dom"/>
</dbReference>
<organism evidence="6 7">
    <name type="scientific">Sulfitobacter porphyrae</name>
    <dbReference type="NCBI Taxonomy" id="1246864"/>
    <lineage>
        <taxon>Bacteria</taxon>
        <taxon>Pseudomonadati</taxon>
        <taxon>Pseudomonadota</taxon>
        <taxon>Alphaproteobacteria</taxon>
        <taxon>Rhodobacterales</taxon>
        <taxon>Roseobacteraceae</taxon>
        <taxon>Sulfitobacter</taxon>
    </lineage>
</organism>
<evidence type="ECO:0000256" key="2">
    <source>
        <dbReference type="ARBA" id="ARBA00012438"/>
    </source>
</evidence>
<evidence type="ECO:0000313" key="6">
    <source>
        <dbReference type="EMBL" id="MFC6759796.1"/>
    </source>
</evidence>
<dbReference type="Gene3D" id="3.30.565.10">
    <property type="entry name" value="Histidine kinase-like ATPase, C-terminal domain"/>
    <property type="match status" value="1"/>
</dbReference>
<feature type="domain" description="CheW-like" evidence="5">
    <location>
        <begin position="56"/>
        <end position="192"/>
    </location>
</feature>
<dbReference type="PANTHER" id="PTHR43395:SF10">
    <property type="entry name" value="CHEMOTAXIS PROTEIN CHEA"/>
    <property type="match status" value="1"/>
</dbReference>
<gene>
    <name evidence="6" type="ORF">ACFQFQ_10290</name>
</gene>
<accession>A0ABW2B3I1</accession>
<dbReference type="CDD" id="cd00731">
    <property type="entry name" value="CheA_reg"/>
    <property type="match status" value="1"/>
</dbReference>
<evidence type="ECO:0000259" key="4">
    <source>
        <dbReference type="PROSITE" id="PS50109"/>
    </source>
</evidence>
<dbReference type="Proteomes" id="UP001596353">
    <property type="component" value="Unassembled WGS sequence"/>
</dbReference>
<dbReference type="InterPro" id="IPR036890">
    <property type="entry name" value="HATPase_C_sf"/>
</dbReference>
<evidence type="ECO:0000313" key="7">
    <source>
        <dbReference type="Proteomes" id="UP001596353"/>
    </source>
</evidence>
<evidence type="ECO:0000256" key="1">
    <source>
        <dbReference type="ARBA" id="ARBA00000085"/>
    </source>
</evidence>
<keyword evidence="7" id="KW-1185">Reference proteome</keyword>
<dbReference type="EC" id="2.7.13.3" evidence="2"/>
<name>A0ABW2B3I1_9RHOB</name>
<dbReference type="SMART" id="SM00260">
    <property type="entry name" value="CheW"/>
    <property type="match status" value="1"/>
</dbReference>
<dbReference type="InterPro" id="IPR003594">
    <property type="entry name" value="HATPase_dom"/>
</dbReference>
<dbReference type="PROSITE" id="PS50109">
    <property type="entry name" value="HIS_KIN"/>
    <property type="match status" value="1"/>
</dbReference>